<organism evidence="2 3">
    <name type="scientific">Dongia rigui</name>
    <dbReference type="NCBI Taxonomy" id="940149"/>
    <lineage>
        <taxon>Bacteria</taxon>
        <taxon>Pseudomonadati</taxon>
        <taxon>Pseudomonadota</taxon>
        <taxon>Alphaproteobacteria</taxon>
        <taxon>Rhodospirillales</taxon>
        <taxon>Dongiaceae</taxon>
        <taxon>Dongia</taxon>
    </lineage>
</organism>
<dbReference type="RefSeq" id="WP_320501922.1">
    <property type="nucleotide sequence ID" value="NZ_JAXCLX010000003.1"/>
</dbReference>
<dbReference type="NCBIfam" id="NF003501">
    <property type="entry name" value="PRK05170.1-5"/>
    <property type="match status" value="1"/>
</dbReference>
<evidence type="ECO:0000256" key="1">
    <source>
        <dbReference type="HAMAP-Rule" id="MF_00676"/>
    </source>
</evidence>
<dbReference type="PIRSF" id="PIRSF006173">
    <property type="entry name" value="UCP006173"/>
    <property type="match status" value="1"/>
</dbReference>
<dbReference type="PANTHER" id="PTHR37421">
    <property type="entry name" value="UPF0260 PROTEIN YCGN"/>
    <property type="match status" value="1"/>
</dbReference>
<comment type="similarity">
    <text evidence="1">Belongs to the UPF0260 family.</text>
</comment>
<evidence type="ECO:0000313" key="3">
    <source>
        <dbReference type="Proteomes" id="UP001271769"/>
    </source>
</evidence>
<keyword evidence="3" id="KW-1185">Reference proteome</keyword>
<dbReference type="Pfam" id="PF03692">
    <property type="entry name" value="CxxCxxCC"/>
    <property type="match status" value="1"/>
</dbReference>
<dbReference type="EMBL" id="JAXCLX010000003">
    <property type="protein sequence ID" value="MDY0873448.1"/>
    <property type="molecule type" value="Genomic_DNA"/>
</dbReference>
<sequence length="152" mass="17188">MKKAPTKEPFWKTTPFSKMTPAQWESLCDGCGKCCLVKLRDADTNQVLFTNIACKQLDLRSCQCKDYKNRKSIVPDCVQLGPRNIGRIDWLPETCAYKLVQRGEDLAWWHPLVSGDPRTVHQAGISVRRKAISETNAGEPEDHIVDWISAAD</sequence>
<dbReference type="Proteomes" id="UP001271769">
    <property type="component" value="Unassembled WGS sequence"/>
</dbReference>
<dbReference type="InterPro" id="IPR005358">
    <property type="entry name" value="Puta_zinc/iron-chelating_dom"/>
</dbReference>
<accession>A0ABU5E1U3</accession>
<dbReference type="PANTHER" id="PTHR37421:SF1">
    <property type="entry name" value="UPF0260 PROTEIN YCGN"/>
    <property type="match status" value="1"/>
</dbReference>
<dbReference type="NCBIfam" id="NF003507">
    <property type="entry name" value="PRK05170.2-5"/>
    <property type="match status" value="1"/>
</dbReference>
<proteinExistence type="inferred from homology"/>
<reference evidence="2 3" key="1">
    <citation type="journal article" date="2013" name="Antonie Van Leeuwenhoek">
        <title>Dongia rigui sp. nov., isolated from freshwater of a large wetland in Korea.</title>
        <authorList>
            <person name="Baik K.S."/>
            <person name="Hwang Y.M."/>
            <person name="Choi J.S."/>
            <person name="Kwon J."/>
            <person name="Seong C.N."/>
        </authorList>
    </citation>
    <scope>NUCLEOTIDE SEQUENCE [LARGE SCALE GENOMIC DNA]</scope>
    <source>
        <strain evidence="2 3">04SU4-P</strain>
    </source>
</reference>
<dbReference type="InterPro" id="IPR008228">
    <property type="entry name" value="UCP006173"/>
</dbReference>
<name>A0ABU5E1U3_9PROT</name>
<dbReference type="HAMAP" id="MF_00676">
    <property type="entry name" value="UPF0260"/>
    <property type="match status" value="1"/>
</dbReference>
<comment type="caution">
    <text evidence="2">The sequence shown here is derived from an EMBL/GenBank/DDBJ whole genome shotgun (WGS) entry which is preliminary data.</text>
</comment>
<gene>
    <name evidence="2" type="ORF">SMD31_16025</name>
</gene>
<protein>
    <recommendedName>
        <fullName evidence="1">UPF0260 protein SMD31_16025</fullName>
    </recommendedName>
</protein>
<evidence type="ECO:0000313" key="2">
    <source>
        <dbReference type="EMBL" id="MDY0873448.1"/>
    </source>
</evidence>